<dbReference type="GO" id="GO:0016020">
    <property type="term" value="C:membrane"/>
    <property type="evidence" value="ECO:0007669"/>
    <property type="project" value="TreeGrafter"/>
</dbReference>
<dbReference type="InterPro" id="IPR001251">
    <property type="entry name" value="CRAL-TRIO_dom"/>
</dbReference>
<gene>
    <name evidence="2" type="ORF">O3G_MSEX001881</name>
</gene>
<name>A0A922CC88_MANSE</name>
<dbReference type="PROSITE" id="PS50191">
    <property type="entry name" value="CRAL_TRIO"/>
    <property type="match status" value="1"/>
</dbReference>
<dbReference type="PANTHER" id="PTHR10174">
    <property type="entry name" value="ALPHA-TOCOPHEROL TRANSFER PROTEIN-RELATED"/>
    <property type="match status" value="1"/>
</dbReference>
<dbReference type="OrthoDB" id="1434354at2759"/>
<keyword evidence="3" id="KW-1185">Reference proteome</keyword>
<sequence>MDDKISDEVRKQLEDMKQWASTQPLIPKDIEDRILLRFIHSCYYDLEKAKVAADLFFSIRSASSELFTNRDPLAPAMQKTLQIVNLAQYVTSKNRNIWIWQLNDPGLDRYDYVQDAKLFMLASDSWLISNDFLEEGDLVIMDVKDVSLKFLTKFNLSVAKKLSKYQQEAIPLRLEQIHIVNAPPFIDKLYSLMKPFLKQEITNMVRFHAPDSTTLYDFISKEELPKDYGGELDKMEVFMKKSLDLFSKNREHFLNDNLWRVDKKSKNKDVSTEIGSFRSLAID</sequence>
<proteinExistence type="predicted"/>
<dbReference type="Gene3D" id="3.40.525.10">
    <property type="entry name" value="CRAL-TRIO lipid binding domain"/>
    <property type="match status" value="1"/>
</dbReference>
<evidence type="ECO:0000259" key="1">
    <source>
        <dbReference type="PROSITE" id="PS50191"/>
    </source>
</evidence>
<dbReference type="GO" id="GO:1902936">
    <property type="term" value="F:phosphatidylinositol bisphosphate binding"/>
    <property type="evidence" value="ECO:0007669"/>
    <property type="project" value="TreeGrafter"/>
</dbReference>
<dbReference type="EMBL" id="JH668287">
    <property type="protein sequence ID" value="KAG6441575.1"/>
    <property type="molecule type" value="Genomic_DNA"/>
</dbReference>
<accession>A0A922CC88</accession>
<dbReference type="PRINTS" id="PR00180">
    <property type="entry name" value="CRETINALDHBP"/>
</dbReference>
<comment type="caution">
    <text evidence="2">The sequence shown here is derived from an EMBL/GenBank/DDBJ whole genome shotgun (WGS) entry which is preliminary data.</text>
</comment>
<dbReference type="CDD" id="cd00170">
    <property type="entry name" value="SEC14"/>
    <property type="match status" value="1"/>
</dbReference>
<dbReference type="InterPro" id="IPR036865">
    <property type="entry name" value="CRAL-TRIO_dom_sf"/>
</dbReference>
<organism evidence="2 3">
    <name type="scientific">Manduca sexta</name>
    <name type="common">Tobacco hawkmoth</name>
    <name type="synonym">Tobacco hornworm</name>
    <dbReference type="NCBI Taxonomy" id="7130"/>
    <lineage>
        <taxon>Eukaryota</taxon>
        <taxon>Metazoa</taxon>
        <taxon>Ecdysozoa</taxon>
        <taxon>Arthropoda</taxon>
        <taxon>Hexapoda</taxon>
        <taxon>Insecta</taxon>
        <taxon>Pterygota</taxon>
        <taxon>Neoptera</taxon>
        <taxon>Endopterygota</taxon>
        <taxon>Lepidoptera</taxon>
        <taxon>Glossata</taxon>
        <taxon>Ditrysia</taxon>
        <taxon>Bombycoidea</taxon>
        <taxon>Sphingidae</taxon>
        <taxon>Sphinginae</taxon>
        <taxon>Sphingini</taxon>
        <taxon>Manduca</taxon>
    </lineage>
</organism>
<reference evidence="2" key="1">
    <citation type="journal article" date="2016" name="Insect Biochem. Mol. Biol.">
        <title>Multifaceted biological insights from a draft genome sequence of the tobacco hornworm moth, Manduca sexta.</title>
        <authorList>
            <person name="Kanost M.R."/>
            <person name="Arrese E.L."/>
            <person name="Cao X."/>
            <person name="Chen Y.R."/>
            <person name="Chellapilla S."/>
            <person name="Goldsmith M.R."/>
            <person name="Grosse-Wilde E."/>
            <person name="Heckel D.G."/>
            <person name="Herndon N."/>
            <person name="Jiang H."/>
            <person name="Papanicolaou A."/>
            <person name="Qu J."/>
            <person name="Soulages J.L."/>
            <person name="Vogel H."/>
            <person name="Walters J."/>
            <person name="Waterhouse R.M."/>
            <person name="Ahn S.J."/>
            <person name="Almeida F.C."/>
            <person name="An C."/>
            <person name="Aqrawi P."/>
            <person name="Bretschneider A."/>
            <person name="Bryant W.B."/>
            <person name="Bucks S."/>
            <person name="Chao H."/>
            <person name="Chevignon G."/>
            <person name="Christen J.M."/>
            <person name="Clarke D.F."/>
            <person name="Dittmer N.T."/>
            <person name="Ferguson L.C.F."/>
            <person name="Garavelou S."/>
            <person name="Gordon K.H.J."/>
            <person name="Gunaratna R.T."/>
            <person name="Han Y."/>
            <person name="Hauser F."/>
            <person name="He Y."/>
            <person name="Heidel-Fischer H."/>
            <person name="Hirsh A."/>
            <person name="Hu Y."/>
            <person name="Jiang H."/>
            <person name="Kalra D."/>
            <person name="Klinner C."/>
            <person name="Konig C."/>
            <person name="Kovar C."/>
            <person name="Kroll A.R."/>
            <person name="Kuwar S.S."/>
            <person name="Lee S.L."/>
            <person name="Lehman R."/>
            <person name="Li K."/>
            <person name="Li Z."/>
            <person name="Liang H."/>
            <person name="Lovelace S."/>
            <person name="Lu Z."/>
            <person name="Mansfield J.H."/>
            <person name="McCulloch K.J."/>
            <person name="Mathew T."/>
            <person name="Morton B."/>
            <person name="Muzny D.M."/>
            <person name="Neunemann D."/>
            <person name="Ongeri F."/>
            <person name="Pauchet Y."/>
            <person name="Pu L.L."/>
            <person name="Pyrousis I."/>
            <person name="Rao X.J."/>
            <person name="Redding A."/>
            <person name="Roesel C."/>
            <person name="Sanchez-Gracia A."/>
            <person name="Schaack S."/>
            <person name="Shukla A."/>
            <person name="Tetreau G."/>
            <person name="Wang Y."/>
            <person name="Xiong G.H."/>
            <person name="Traut W."/>
            <person name="Walsh T.K."/>
            <person name="Worley K.C."/>
            <person name="Wu D."/>
            <person name="Wu W."/>
            <person name="Wu Y.Q."/>
            <person name="Zhang X."/>
            <person name="Zou Z."/>
            <person name="Zucker H."/>
            <person name="Briscoe A.D."/>
            <person name="Burmester T."/>
            <person name="Clem R.J."/>
            <person name="Feyereisen R."/>
            <person name="Grimmelikhuijzen C.J.P."/>
            <person name="Hamodrakas S.J."/>
            <person name="Hansson B.S."/>
            <person name="Huguet E."/>
            <person name="Jermiin L.S."/>
            <person name="Lan Q."/>
            <person name="Lehman H.K."/>
            <person name="Lorenzen M."/>
            <person name="Merzendorfer H."/>
            <person name="Michalopoulos I."/>
            <person name="Morton D.B."/>
            <person name="Muthukrishnan S."/>
            <person name="Oakeshott J.G."/>
            <person name="Palmer W."/>
            <person name="Park Y."/>
            <person name="Passarelli A.L."/>
            <person name="Rozas J."/>
            <person name="Schwartz L.M."/>
            <person name="Smith W."/>
            <person name="Southgate A."/>
            <person name="Vilcinskas A."/>
            <person name="Vogt R."/>
            <person name="Wang P."/>
            <person name="Werren J."/>
            <person name="Yu X.Q."/>
            <person name="Zhou J.J."/>
            <person name="Brown S.J."/>
            <person name="Scherer S.E."/>
            <person name="Richards S."/>
            <person name="Blissard G.W."/>
        </authorList>
    </citation>
    <scope>NUCLEOTIDE SEQUENCE</scope>
</reference>
<protein>
    <recommendedName>
        <fullName evidence="1">CRAL-TRIO domain-containing protein</fullName>
    </recommendedName>
</protein>
<evidence type="ECO:0000313" key="2">
    <source>
        <dbReference type="EMBL" id="KAG6441575.1"/>
    </source>
</evidence>
<dbReference type="SUPFAM" id="SSF52087">
    <property type="entry name" value="CRAL/TRIO domain"/>
    <property type="match status" value="1"/>
</dbReference>
<dbReference type="Pfam" id="PF00650">
    <property type="entry name" value="CRAL_TRIO"/>
    <property type="match status" value="1"/>
</dbReference>
<reference evidence="2" key="2">
    <citation type="submission" date="2020-12" db="EMBL/GenBank/DDBJ databases">
        <authorList>
            <person name="Kanost M."/>
        </authorList>
    </citation>
    <scope>NUCLEOTIDE SEQUENCE</scope>
</reference>
<dbReference type="SUPFAM" id="SSF46938">
    <property type="entry name" value="CRAL/TRIO N-terminal domain"/>
    <property type="match status" value="1"/>
</dbReference>
<dbReference type="SMART" id="SM00516">
    <property type="entry name" value="SEC14"/>
    <property type="match status" value="1"/>
</dbReference>
<dbReference type="Proteomes" id="UP000791440">
    <property type="component" value="Unassembled WGS sequence"/>
</dbReference>
<dbReference type="InterPro" id="IPR036273">
    <property type="entry name" value="CRAL/TRIO_N_dom_sf"/>
</dbReference>
<evidence type="ECO:0000313" key="3">
    <source>
        <dbReference type="Proteomes" id="UP000791440"/>
    </source>
</evidence>
<dbReference type="PANTHER" id="PTHR10174:SF222">
    <property type="entry name" value="GH10083P-RELATED"/>
    <property type="match status" value="1"/>
</dbReference>
<feature type="domain" description="CRAL-TRIO" evidence="1">
    <location>
        <begin position="139"/>
        <end position="236"/>
    </location>
</feature>
<dbReference type="AlphaFoldDB" id="A0A922CC88"/>